<dbReference type="GO" id="GO:0004888">
    <property type="term" value="F:transmembrane signaling receptor activity"/>
    <property type="evidence" value="ECO:0007669"/>
    <property type="project" value="InterPro"/>
</dbReference>
<dbReference type="HOGENOM" id="CLU_043276_0_0_9"/>
<feature type="region of interest" description="Disordered" evidence="4">
    <location>
        <begin position="224"/>
        <end position="243"/>
    </location>
</feature>
<accession>D6Y0X2</accession>
<dbReference type="Gene3D" id="1.10.287.950">
    <property type="entry name" value="Methyl-accepting chemotaxis protein"/>
    <property type="match status" value="1"/>
</dbReference>
<reference evidence="6" key="1">
    <citation type="submission" date="2009-10" db="EMBL/GenBank/DDBJ databases">
        <title>Complete sequence of Bacillus selenitireducens MLS10.</title>
        <authorList>
            <consortium name="US DOE Joint Genome Institute"/>
            <person name="Lucas S."/>
            <person name="Copeland A."/>
            <person name="Lapidus A."/>
            <person name="Glavina del Rio T."/>
            <person name="Dalin E."/>
            <person name="Tice H."/>
            <person name="Bruce D."/>
            <person name="Goodwin L."/>
            <person name="Pitluck S."/>
            <person name="Sims D."/>
            <person name="Brettin T."/>
            <person name="Detter J.C."/>
            <person name="Han C."/>
            <person name="Larimer F."/>
            <person name="Land M."/>
            <person name="Hauser L."/>
            <person name="Kyrpides N."/>
            <person name="Ovchinnikova G."/>
            <person name="Stolz J."/>
        </authorList>
    </citation>
    <scope>NUCLEOTIDE SEQUENCE [LARGE SCALE GENOMIC DNA]</scope>
    <source>
        <strain evidence="6">MLS10</strain>
    </source>
</reference>
<dbReference type="AlphaFoldDB" id="D6Y0X2"/>
<comment type="similarity">
    <text evidence="2">Belongs to the methyl-accepting chemotaxis (MCP) protein family.</text>
</comment>
<name>D6Y0X2_BACIE</name>
<dbReference type="SMART" id="SM00283">
    <property type="entry name" value="MA"/>
    <property type="match status" value="1"/>
</dbReference>
<evidence type="ECO:0000256" key="2">
    <source>
        <dbReference type="ARBA" id="ARBA00029447"/>
    </source>
</evidence>
<dbReference type="KEGG" id="bse:Bsel_1057"/>
<protein>
    <submittedName>
        <fullName evidence="6">Methyl-accepting chemotaxis sensory transducer</fullName>
    </submittedName>
</protein>
<evidence type="ECO:0000313" key="6">
    <source>
        <dbReference type="EMBL" id="ADH98576.1"/>
    </source>
</evidence>
<dbReference type="InterPro" id="IPR004090">
    <property type="entry name" value="Chemotax_Me-accpt_rcpt"/>
</dbReference>
<evidence type="ECO:0000256" key="1">
    <source>
        <dbReference type="ARBA" id="ARBA00023224"/>
    </source>
</evidence>
<dbReference type="SUPFAM" id="SSF103190">
    <property type="entry name" value="Sensory domain-like"/>
    <property type="match status" value="1"/>
</dbReference>
<evidence type="ECO:0000313" key="7">
    <source>
        <dbReference type="Proteomes" id="UP000000271"/>
    </source>
</evidence>
<gene>
    <name evidence="6" type="ordered locus">Bsel_1057</name>
</gene>
<dbReference type="Proteomes" id="UP000000271">
    <property type="component" value="Chromosome"/>
</dbReference>
<keyword evidence="7" id="KW-1185">Reference proteome</keyword>
<dbReference type="eggNOG" id="COG0840">
    <property type="taxonomic scope" value="Bacteria"/>
</dbReference>
<evidence type="ECO:0000256" key="4">
    <source>
        <dbReference type="SAM" id="MobiDB-lite"/>
    </source>
</evidence>
<keyword evidence="1 3" id="KW-0807">Transducer</keyword>
<sequence length="271" mass="29711">MEILQRLVWSAPLIRQLQVEDCFVAVTDRETFLTYVPGDALDIGIKTGSTFRKGGMNDSVLKEGKRIVRYVDREVYGIPYVAIGLPVEDEDGEVCGVLTMGLSTDQEEKIRAMADTLDQAVNHIVTNTEKLSDGSRHLSEVNDTLSASSKEAASALSEMTEVTEFLKGLTRQTTILGFNASIEAARAGEAGKGFAVVAEEIRKFATTTDEATAKIAGSITRANRNMDDVRDETEKSKEESFEQDARLQEVLGITQELKALTSELSHMARRA</sequence>
<evidence type="ECO:0000259" key="5">
    <source>
        <dbReference type="PROSITE" id="PS50111"/>
    </source>
</evidence>
<dbReference type="RefSeq" id="WP_013172000.1">
    <property type="nucleotide sequence ID" value="NC_014219.1"/>
</dbReference>
<dbReference type="STRING" id="439292.Bsel_1057"/>
<feature type="domain" description="Methyl-accepting transducer" evidence="5">
    <location>
        <begin position="110"/>
        <end position="271"/>
    </location>
</feature>
<dbReference type="PANTHER" id="PTHR32089:SF112">
    <property type="entry name" value="LYSOZYME-LIKE PROTEIN-RELATED"/>
    <property type="match status" value="1"/>
</dbReference>
<dbReference type="Pfam" id="PF00015">
    <property type="entry name" value="MCPsignal"/>
    <property type="match status" value="1"/>
</dbReference>
<dbReference type="GO" id="GO:0007165">
    <property type="term" value="P:signal transduction"/>
    <property type="evidence" value="ECO:0007669"/>
    <property type="project" value="UniProtKB-KW"/>
</dbReference>
<dbReference type="GO" id="GO:0016020">
    <property type="term" value="C:membrane"/>
    <property type="evidence" value="ECO:0007669"/>
    <property type="project" value="InterPro"/>
</dbReference>
<dbReference type="PANTHER" id="PTHR32089">
    <property type="entry name" value="METHYL-ACCEPTING CHEMOTAXIS PROTEIN MCPB"/>
    <property type="match status" value="1"/>
</dbReference>
<dbReference type="PROSITE" id="PS50111">
    <property type="entry name" value="CHEMOTAXIS_TRANSDUC_2"/>
    <property type="match status" value="1"/>
</dbReference>
<dbReference type="EMBL" id="CP001791">
    <property type="protein sequence ID" value="ADH98576.1"/>
    <property type="molecule type" value="Genomic_DNA"/>
</dbReference>
<dbReference type="InterPro" id="IPR029151">
    <property type="entry name" value="Sensor-like_sf"/>
</dbReference>
<organism evidence="6 7">
    <name type="scientific">Bacillus selenitireducens (strain ATCC 700615 / DSM 15326 / MLS10)</name>
    <dbReference type="NCBI Taxonomy" id="439292"/>
    <lineage>
        <taxon>Bacteria</taxon>
        <taxon>Bacillati</taxon>
        <taxon>Bacillota</taxon>
        <taxon>Bacilli</taxon>
        <taxon>Bacillales</taxon>
        <taxon>Bacillaceae</taxon>
        <taxon>Salisediminibacterium</taxon>
    </lineage>
</organism>
<dbReference type="PRINTS" id="PR00260">
    <property type="entry name" value="CHEMTRNSDUCR"/>
</dbReference>
<proteinExistence type="inferred from homology"/>
<dbReference type="GO" id="GO:0006935">
    <property type="term" value="P:chemotaxis"/>
    <property type="evidence" value="ECO:0007669"/>
    <property type="project" value="InterPro"/>
</dbReference>
<dbReference type="InterPro" id="IPR004089">
    <property type="entry name" value="MCPsignal_dom"/>
</dbReference>
<dbReference type="SUPFAM" id="SSF58104">
    <property type="entry name" value="Methyl-accepting chemotaxis protein (MCP) signaling domain"/>
    <property type="match status" value="1"/>
</dbReference>
<evidence type="ECO:0000256" key="3">
    <source>
        <dbReference type="PROSITE-ProRule" id="PRU00284"/>
    </source>
</evidence>